<evidence type="ECO:0000256" key="7">
    <source>
        <dbReference type="ARBA" id="ARBA00023242"/>
    </source>
</evidence>
<evidence type="ECO:0000256" key="5">
    <source>
        <dbReference type="ARBA" id="ARBA00022737"/>
    </source>
</evidence>
<dbReference type="GO" id="GO:0045943">
    <property type="term" value="P:positive regulation of transcription by RNA polymerase I"/>
    <property type="evidence" value="ECO:0007669"/>
    <property type="project" value="InterPro"/>
</dbReference>
<keyword evidence="3" id="KW-0698">rRNA processing</keyword>
<gene>
    <name evidence="11" type="ORF">PAXRUDRAFT_12297</name>
</gene>
<protein>
    <recommendedName>
        <fullName evidence="10">WD repeat-containing protein 75 second beta-propeller domain-containing protein</fullName>
    </recommendedName>
</protein>
<feature type="repeat" description="WD" evidence="8">
    <location>
        <begin position="581"/>
        <end position="611"/>
    </location>
</feature>
<dbReference type="InterPro" id="IPR015943">
    <property type="entry name" value="WD40/YVTN_repeat-like_dom_sf"/>
</dbReference>
<dbReference type="Gene3D" id="2.130.10.10">
    <property type="entry name" value="YVTN repeat-like/Quinoprotein amine dehydrogenase"/>
    <property type="match status" value="3"/>
</dbReference>
<evidence type="ECO:0000256" key="1">
    <source>
        <dbReference type="ARBA" id="ARBA00004604"/>
    </source>
</evidence>
<dbReference type="Pfam" id="PF23869">
    <property type="entry name" value="Beta-prop_WDR75_1st"/>
    <property type="match status" value="1"/>
</dbReference>
<dbReference type="GO" id="GO:0006364">
    <property type="term" value="P:rRNA processing"/>
    <property type="evidence" value="ECO:0007669"/>
    <property type="project" value="UniProtKB-KW"/>
</dbReference>
<dbReference type="GO" id="GO:2000234">
    <property type="term" value="P:positive regulation of rRNA processing"/>
    <property type="evidence" value="ECO:0007669"/>
    <property type="project" value="TreeGrafter"/>
</dbReference>
<dbReference type="SMART" id="SM00320">
    <property type="entry name" value="WD40"/>
    <property type="match status" value="5"/>
</dbReference>
<evidence type="ECO:0000256" key="4">
    <source>
        <dbReference type="ARBA" id="ARBA00022574"/>
    </source>
</evidence>
<evidence type="ECO:0000256" key="2">
    <source>
        <dbReference type="ARBA" id="ARBA00022517"/>
    </source>
</evidence>
<feature type="repeat" description="WD" evidence="8">
    <location>
        <begin position="134"/>
        <end position="176"/>
    </location>
</feature>
<dbReference type="Pfam" id="PF23769">
    <property type="entry name" value="Beta-prop_WDR75_2nd"/>
    <property type="match status" value="1"/>
</dbReference>
<dbReference type="FunCoup" id="A0A0D0DAA1">
    <property type="interactions" value="557"/>
</dbReference>
<keyword evidence="7" id="KW-0539">Nucleus</keyword>
<evidence type="ECO:0000256" key="6">
    <source>
        <dbReference type="ARBA" id="ARBA00023163"/>
    </source>
</evidence>
<dbReference type="PROSITE" id="PS50294">
    <property type="entry name" value="WD_REPEATS_REGION"/>
    <property type="match status" value="2"/>
</dbReference>
<feature type="region of interest" description="Disordered" evidence="9">
    <location>
        <begin position="1"/>
        <end position="85"/>
    </location>
</feature>
<feature type="region of interest" description="Disordered" evidence="9">
    <location>
        <begin position="987"/>
        <end position="1055"/>
    </location>
</feature>
<dbReference type="PANTHER" id="PTHR44215">
    <property type="entry name" value="WD REPEAT-CONTAINING PROTEIN 75"/>
    <property type="match status" value="1"/>
</dbReference>
<dbReference type="InterPro" id="IPR001680">
    <property type="entry name" value="WD40_rpt"/>
</dbReference>
<dbReference type="EMBL" id="KN825134">
    <property type="protein sequence ID" value="KIK94037.1"/>
    <property type="molecule type" value="Genomic_DNA"/>
</dbReference>
<dbReference type="HOGENOM" id="CLU_005417_1_0_1"/>
<dbReference type="GO" id="GO:0003723">
    <property type="term" value="F:RNA binding"/>
    <property type="evidence" value="ECO:0007669"/>
    <property type="project" value="InterPro"/>
</dbReference>
<evidence type="ECO:0000259" key="10">
    <source>
        <dbReference type="Pfam" id="PF23769"/>
    </source>
</evidence>
<dbReference type="OrthoDB" id="4096at2759"/>
<name>A0A0D0DAA1_9AGAM</name>
<reference evidence="12" key="2">
    <citation type="submission" date="2015-01" db="EMBL/GenBank/DDBJ databases">
        <title>Evolutionary Origins and Diversification of the Mycorrhizal Mutualists.</title>
        <authorList>
            <consortium name="DOE Joint Genome Institute"/>
            <consortium name="Mycorrhizal Genomics Consortium"/>
            <person name="Kohler A."/>
            <person name="Kuo A."/>
            <person name="Nagy L.G."/>
            <person name="Floudas D."/>
            <person name="Copeland A."/>
            <person name="Barry K.W."/>
            <person name="Cichocki N."/>
            <person name="Veneault-Fourrey C."/>
            <person name="LaButti K."/>
            <person name="Lindquist E.A."/>
            <person name="Lipzen A."/>
            <person name="Lundell T."/>
            <person name="Morin E."/>
            <person name="Murat C."/>
            <person name="Riley R."/>
            <person name="Ohm R."/>
            <person name="Sun H."/>
            <person name="Tunlid A."/>
            <person name="Henrissat B."/>
            <person name="Grigoriev I.V."/>
            <person name="Hibbett D.S."/>
            <person name="Martin F."/>
        </authorList>
    </citation>
    <scope>NUCLEOTIDE SEQUENCE [LARGE SCALE GENOMIC DNA]</scope>
    <source>
        <strain evidence="12">Ve08.2h10</strain>
    </source>
</reference>
<accession>A0A0D0DAA1</accession>
<dbReference type="GO" id="GO:0032040">
    <property type="term" value="C:small-subunit processome"/>
    <property type="evidence" value="ECO:0007669"/>
    <property type="project" value="InterPro"/>
</dbReference>
<feature type="compositionally biased region" description="Polar residues" evidence="9">
    <location>
        <begin position="1018"/>
        <end position="1043"/>
    </location>
</feature>
<feature type="compositionally biased region" description="Basic residues" evidence="9">
    <location>
        <begin position="1045"/>
        <end position="1055"/>
    </location>
</feature>
<evidence type="ECO:0000313" key="11">
    <source>
        <dbReference type="EMBL" id="KIK94037.1"/>
    </source>
</evidence>
<evidence type="ECO:0000256" key="3">
    <source>
        <dbReference type="ARBA" id="ARBA00022552"/>
    </source>
</evidence>
<reference evidence="11 12" key="1">
    <citation type="submission" date="2014-04" db="EMBL/GenBank/DDBJ databases">
        <authorList>
            <consortium name="DOE Joint Genome Institute"/>
            <person name="Kuo A."/>
            <person name="Kohler A."/>
            <person name="Jargeat P."/>
            <person name="Nagy L.G."/>
            <person name="Floudas D."/>
            <person name="Copeland A."/>
            <person name="Barry K.W."/>
            <person name="Cichocki N."/>
            <person name="Veneault-Fourrey C."/>
            <person name="LaButti K."/>
            <person name="Lindquist E.A."/>
            <person name="Lipzen A."/>
            <person name="Lundell T."/>
            <person name="Morin E."/>
            <person name="Murat C."/>
            <person name="Sun H."/>
            <person name="Tunlid A."/>
            <person name="Henrissat B."/>
            <person name="Grigoriev I.V."/>
            <person name="Hibbett D.S."/>
            <person name="Martin F."/>
            <person name="Nordberg H.P."/>
            <person name="Cantor M.N."/>
            <person name="Hua S.X."/>
        </authorList>
    </citation>
    <scope>NUCLEOTIDE SEQUENCE [LARGE SCALE GENOMIC DNA]</scope>
    <source>
        <strain evidence="11 12">Ve08.2h10</strain>
    </source>
</reference>
<sequence>MAATKVINHIPLPLRQPKDIPLPPSPAQSIFPPPVKKAAKKKDKEKAPSSATAQGSQHAKDKPMDGSGSGVTMGQEDIPPRRWNWTSLTDSSTSLHPPIFTKDGSHFFSIVGSNIKIHSTSSGKVISTLPRSQDEGHTEIITSATLSAQSKFQLITASLDGTIKIWDFLEGVLLRTIDLDQGIHHVCTHEKIKDYVFVGAIKKKKSASTSQNPRPGRLTKGMEESCIVLRVSLKTQGTSSPTKAQKSSQVIPVGKTRTTTGLAVSASGDRLIAVAGHKAYVAQTSNLKSGFTKFVSPEALTCLAVHPSEEYFATGDTKGVVRLWYCLESNLVKVVGVEKTSQTSTLHWHAHAVSSVAFTLNGAYLLSGGEESVLVIWQLHTGKREFVPRVGSPIKSIAVSPARVAEEEYLLGLADASHAFVSSSTLKLSRIFARIKLGIPVSCSSCHRTLPHNAIDPGVSGPMPSSSTPLAFHQPSETLVLPSSHPSSLQTYSPFTFTLIAELEVSPSNRVSRRDEKALEPARVERAVISSSGDWMATIDRREGDESFRGEIYLKFWCWDKKTAFWILNTRIDRPHGLARVTSLSFSPGVEGMQVLTTGEDGNVKAWRIRSVRDKKGNEEGECVIETPNKCVDIDVEPAVSWTSRSSFGLRSDIPRHASWSQDGSVLAVANGSSVVLHDPTTNAVQQSFICQECREPSQVHFIGPSGRYLAVIGVVDLVVWDVVTQSVIWHVNNRWRYDALMSHPHEDTFITVSSPVLGSTSAVTVFRASSPIPVMEHSLPFGILNIAWYPQPSLARNNFFSLVVLTHKYGVVVMGDDITLPEDSGASAKALQKGPTAPRRSLFEEMFGVSAFTDLPNQHTRDAASSSGPGAGAVMPWRSSETASFFDAPSHLMPPIETLFEPLISSFLRLRTSDGEMVTAQAEDAHAEVEDKMLIDSVEDEVDFVNGSEVSTDAVLDVFVPLFQEIAGMCTLCLSSRLRALKPITDSPDYPYQSGKAAPSKAVNGTKPSKPIPRTPGTKNHLQSEKNQTSSTAKQFTPSVSTKIGRKRSRPSLG</sequence>
<keyword evidence="2" id="KW-0690">Ribosome biogenesis</keyword>
<evidence type="ECO:0000256" key="8">
    <source>
        <dbReference type="PROSITE-ProRule" id="PRU00221"/>
    </source>
</evidence>
<dbReference type="InParanoid" id="A0A0D0DAA1"/>
<keyword evidence="4 8" id="KW-0853">WD repeat</keyword>
<dbReference type="PANTHER" id="PTHR44215:SF1">
    <property type="entry name" value="WD REPEAT-CONTAINING PROTEIN 75"/>
    <property type="match status" value="1"/>
</dbReference>
<dbReference type="STRING" id="930991.A0A0D0DAA1"/>
<dbReference type="InterPro" id="IPR011047">
    <property type="entry name" value="Quinoprotein_ADH-like_sf"/>
</dbReference>
<organism evidence="11 12">
    <name type="scientific">Paxillus rubicundulus Ve08.2h10</name>
    <dbReference type="NCBI Taxonomy" id="930991"/>
    <lineage>
        <taxon>Eukaryota</taxon>
        <taxon>Fungi</taxon>
        <taxon>Dikarya</taxon>
        <taxon>Basidiomycota</taxon>
        <taxon>Agaricomycotina</taxon>
        <taxon>Agaricomycetes</taxon>
        <taxon>Agaricomycetidae</taxon>
        <taxon>Boletales</taxon>
        <taxon>Paxilineae</taxon>
        <taxon>Paxillaceae</taxon>
        <taxon>Paxillus</taxon>
    </lineage>
</organism>
<feature type="domain" description="WD repeat-containing protein 75 second beta-propeller" evidence="10">
    <location>
        <begin position="476"/>
        <end position="777"/>
    </location>
</feature>
<dbReference type="AlphaFoldDB" id="A0A0D0DAA1"/>
<dbReference type="PROSITE" id="PS50082">
    <property type="entry name" value="WD_REPEATS_2"/>
    <property type="match status" value="3"/>
</dbReference>
<dbReference type="SUPFAM" id="SSF69322">
    <property type="entry name" value="Tricorn protease domain 2"/>
    <property type="match status" value="1"/>
</dbReference>
<dbReference type="InterPro" id="IPR057644">
    <property type="entry name" value="Beta-prop_WDR75_2nd"/>
</dbReference>
<feature type="repeat" description="WD" evidence="8">
    <location>
        <begin position="346"/>
        <end position="387"/>
    </location>
</feature>
<comment type="subcellular location">
    <subcellularLocation>
        <location evidence="1">Nucleus</location>
        <location evidence="1">Nucleolus</location>
    </subcellularLocation>
</comment>
<evidence type="ECO:0000313" key="12">
    <source>
        <dbReference type="Proteomes" id="UP000054538"/>
    </source>
</evidence>
<keyword evidence="12" id="KW-1185">Reference proteome</keyword>
<dbReference type="Proteomes" id="UP000054538">
    <property type="component" value="Unassembled WGS sequence"/>
</dbReference>
<evidence type="ECO:0000256" key="9">
    <source>
        <dbReference type="SAM" id="MobiDB-lite"/>
    </source>
</evidence>
<proteinExistence type="predicted"/>
<dbReference type="SUPFAM" id="SSF50998">
    <property type="entry name" value="Quinoprotein alcohol dehydrogenase-like"/>
    <property type="match status" value="1"/>
</dbReference>
<dbReference type="InterPro" id="IPR053826">
    <property type="entry name" value="WDR75"/>
</dbReference>
<feature type="compositionally biased region" description="Pro residues" evidence="9">
    <location>
        <begin position="20"/>
        <end position="35"/>
    </location>
</feature>
<keyword evidence="5" id="KW-0677">Repeat</keyword>
<keyword evidence="6" id="KW-0804">Transcription</keyword>